<feature type="transmembrane region" description="Helical" evidence="2">
    <location>
        <begin position="669"/>
        <end position="687"/>
    </location>
</feature>
<proteinExistence type="predicted"/>
<dbReference type="InterPro" id="IPR001590">
    <property type="entry name" value="Peptidase_M12B"/>
</dbReference>
<feature type="region of interest" description="Disordered" evidence="1">
    <location>
        <begin position="643"/>
        <end position="668"/>
    </location>
</feature>
<dbReference type="PATRIC" id="fig|1268237.3.peg.3045"/>
<comment type="caution">
    <text evidence="5">The sequence shown here is derived from an EMBL/GenBank/DDBJ whole genome shotgun (WGS) entry which is preliminary data.</text>
</comment>
<sequence length="692" mass="72050">MSPKMSRLAGWVAATLVFSIQPAMAAQWHTVAARGSAEASGEVRASQYRVVSAADDYLAGLSRGQTRLELPLPEGGSVAFTLSAYDLLPADLAARYPDIRAFKGQGSNDPGQSGRFDIGPNGFHAMFTHQGRLIYVDPLPGGRYAVYDQSDAHSRLNEEADRVIGSARARLARQVVSQGNELRTYAIAMSAAGEYTQYFGGSKPLAMAAIVTLLNRVNQVYQRDLGIEFQLVSGNDNLIFTNPATDPFYNGDNPDYIDGLSSPYDADDVSKNIEVQRDAFARGDIGAYDIGHVLNTGGGGLALLGVLCTDENRAGGMTGAPTPVGDAFFPYVAHEIGHQLGAEHTFNGSTGSCGGGNRAAAQAWEPGSGSTIMAYAGICADGSVDENLQATSDPYFHSKSIEQMKAHIATVPSCGTAVASGNRPPIVDAGADTVIPAHTPFVLKGSGSDPDGNTLTYSWEQIDLGNESSSPETMIDDGTRPLFRFQLPTALPERTLPAFDSLLTGTLIKGEAWPTTNRTLHFRLTARDDQGGVTSDDKAVEVLVTPAPFAVTSSAALRRGASNTVSWQVGGTDLPPISCARVDIALTADEGASWVTLASGVPNSGSASVNLPVGVGAMVRLRVACSSRPFFALSPSLSVIDSGTGSTDGSNNGSTPGGTDGSSSSSGGGGGGALGLFGLLLTGGALWRRRGR</sequence>
<evidence type="ECO:0000256" key="3">
    <source>
        <dbReference type="SAM" id="SignalP"/>
    </source>
</evidence>
<name>N9VHX1_9GAMM</name>
<keyword evidence="2" id="KW-0472">Membrane</keyword>
<feature type="compositionally biased region" description="Gly residues" evidence="1">
    <location>
        <begin position="655"/>
        <end position="668"/>
    </location>
</feature>
<gene>
    <name evidence="5" type="ORF">G114_15471</name>
</gene>
<keyword evidence="6" id="KW-1185">Reference proteome</keyword>
<keyword evidence="2" id="KW-0812">Transmembrane</keyword>
<dbReference type="PROSITE" id="PS50215">
    <property type="entry name" value="ADAM_MEPRO"/>
    <property type="match status" value="1"/>
</dbReference>
<dbReference type="EMBL" id="APVG01000047">
    <property type="protein sequence ID" value="ENY71011.1"/>
    <property type="molecule type" value="Genomic_DNA"/>
</dbReference>
<dbReference type="SUPFAM" id="SSF55486">
    <property type="entry name" value="Metalloproteases ('zincins'), catalytic domain"/>
    <property type="match status" value="1"/>
</dbReference>
<feature type="compositionally biased region" description="Low complexity" evidence="1">
    <location>
        <begin position="643"/>
        <end position="654"/>
    </location>
</feature>
<reference evidence="5 6" key="1">
    <citation type="journal article" date="2013" name="Genome Announc.">
        <title>Draft Genome Sequence of the Aeromonas diversa Type Strain.</title>
        <authorList>
            <person name="Farfan M."/>
            <person name="Spataro N."/>
            <person name="Sanglas A."/>
            <person name="Albarral V."/>
            <person name="Loren J.G."/>
            <person name="Bosch E."/>
            <person name="Fuste M.C."/>
        </authorList>
    </citation>
    <scope>NUCLEOTIDE SEQUENCE [LARGE SCALE GENOMIC DNA]</scope>
    <source>
        <strain evidence="5 6">2478-85</strain>
    </source>
</reference>
<evidence type="ECO:0000313" key="5">
    <source>
        <dbReference type="EMBL" id="ENY71011.1"/>
    </source>
</evidence>
<keyword evidence="3" id="KW-0732">Signal</keyword>
<dbReference type="Gene3D" id="2.60.40.10">
    <property type="entry name" value="Immunoglobulins"/>
    <property type="match status" value="1"/>
</dbReference>
<accession>N9VHX1</accession>
<dbReference type="Pfam" id="PF13583">
    <property type="entry name" value="Reprolysin_4"/>
    <property type="match status" value="1"/>
</dbReference>
<evidence type="ECO:0000256" key="1">
    <source>
        <dbReference type="SAM" id="MobiDB-lite"/>
    </source>
</evidence>
<keyword evidence="2" id="KW-1133">Transmembrane helix</keyword>
<evidence type="ECO:0000259" key="4">
    <source>
        <dbReference type="PROSITE" id="PS50215"/>
    </source>
</evidence>
<dbReference type="Proteomes" id="UP000023775">
    <property type="component" value="Unassembled WGS sequence"/>
</dbReference>
<dbReference type="InterPro" id="IPR013783">
    <property type="entry name" value="Ig-like_fold"/>
</dbReference>
<feature type="domain" description="Peptidase M12B" evidence="4">
    <location>
        <begin position="183"/>
        <end position="405"/>
    </location>
</feature>
<dbReference type="eggNOG" id="COG4935">
    <property type="taxonomic scope" value="Bacteria"/>
</dbReference>
<feature type="signal peptide" evidence="3">
    <location>
        <begin position="1"/>
        <end position="25"/>
    </location>
</feature>
<dbReference type="GO" id="GO:0004222">
    <property type="term" value="F:metalloendopeptidase activity"/>
    <property type="evidence" value="ECO:0007669"/>
    <property type="project" value="InterPro"/>
</dbReference>
<dbReference type="AlphaFoldDB" id="N9VHX1"/>
<organism evidence="5 6">
    <name type="scientific">Aeromonas diversa CDC 2478-85</name>
    <dbReference type="NCBI Taxonomy" id="1268237"/>
    <lineage>
        <taxon>Bacteria</taxon>
        <taxon>Pseudomonadati</taxon>
        <taxon>Pseudomonadota</taxon>
        <taxon>Gammaproteobacteria</taxon>
        <taxon>Aeromonadales</taxon>
        <taxon>Aeromonadaceae</taxon>
        <taxon>Aeromonas</taxon>
    </lineage>
</organism>
<dbReference type="InterPro" id="IPR024079">
    <property type="entry name" value="MetalloPept_cat_dom_sf"/>
</dbReference>
<feature type="chain" id="PRO_5004154318" description="Peptidase M12B domain-containing protein" evidence="3">
    <location>
        <begin position="26"/>
        <end position="692"/>
    </location>
</feature>
<dbReference type="Gene3D" id="3.40.390.10">
    <property type="entry name" value="Collagenase (Catalytic Domain)"/>
    <property type="match status" value="1"/>
</dbReference>
<evidence type="ECO:0000313" key="6">
    <source>
        <dbReference type="Proteomes" id="UP000023775"/>
    </source>
</evidence>
<dbReference type="GO" id="GO:0006508">
    <property type="term" value="P:proteolysis"/>
    <property type="evidence" value="ECO:0007669"/>
    <property type="project" value="InterPro"/>
</dbReference>
<evidence type="ECO:0000256" key="2">
    <source>
        <dbReference type="SAM" id="Phobius"/>
    </source>
</evidence>
<protein>
    <recommendedName>
        <fullName evidence="4">Peptidase M12B domain-containing protein</fullName>
    </recommendedName>
</protein>